<feature type="compositionally biased region" description="Polar residues" evidence="1">
    <location>
        <begin position="248"/>
        <end position="257"/>
    </location>
</feature>
<dbReference type="EMBL" id="ML996569">
    <property type="protein sequence ID" value="KAF2759617.1"/>
    <property type="molecule type" value="Genomic_DNA"/>
</dbReference>
<evidence type="ECO:0000313" key="2">
    <source>
        <dbReference type="EMBL" id="KAF2759617.1"/>
    </source>
</evidence>
<dbReference type="RefSeq" id="XP_033602068.1">
    <property type="nucleotide sequence ID" value="XM_033740626.1"/>
</dbReference>
<feature type="region of interest" description="Disordered" evidence="1">
    <location>
        <begin position="233"/>
        <end position="257"/>
    </location>
</feature>
<dbReference type="Proteomes" id="UP000799437">
    <property type="component" value="Unassembled WGS sequence"/>
</dbReference>
<protein>
    <submittedName>
        <fullName evidence="2">Uncharacterized protein</fullName>
    </submittedName>
</protein>
<feature type="region of interest" description="Disordered" evidence="1">
    <location>
        <begin position="532"/>
        <end position="557"/>
    </location>
</feature>
<sequence length="744" mass="82743">MDEQVLKLGSLHLNCPRAGLQLCLALSITLFGSITADNPTNISQRALLAALRSQSVWVRRGQALHLLFDITVLGENQDINEARSFGQTLADSDLFRQLNLNASLCTDLQDSPRSEHSNRCLFRINVSHNREDADVEPSKLHHLLSGVLPTDLNPPKAIRMLELQCVRMEIVIISFLPSTEEESQSEDLEFVAPISMPTTRKSTTKEGLDTYDPCTSDQRNTCVKVATDKVSNISSSATTSGRSSIPSLGTSHSEQAYSDKQVNHTMASFKDGPPAIHRLLDVAVRRAISARLHKTAKGVNMKADNLTARLANVAPALFSPGYMRAVAIRACFVPTISQALSRSVLYNTQSPSLKTKLLRLNLWSQTGTNSAFQTTDKHHHYHHHQLLSSARLWQLLQKSLFDVKAARRLIPLTQASSFKNTSRPDSETADDAVIEIEEHVDDSDVAEDLWLHDDFYVQFDATQAGHSDCNAMKHDTKMTISRDGLLNKDTDMTFESIGGMPEILPPNSSFTAESQHRTALDFPELLAPSQTSMVPRARSTRSGTSAAQPDAELSDRSGSGSLFDCTLCHDINIKRDLFRPTSLEALQPALDTYIDPRTSLRHTVAMPPDEVTTSSTTLSAMMLQSSSDLPTPQTHRAVTFTEELDDEDRHISDCVQITYRITETRSTPEHPSLFCNEDECILSLEEAMLLEEAYDEGYFSRNVSQNATSIEYDEVEQYDSTYVQTTNELDMFIDDIDDSDMLEI</sequence>
<reference evidence="2" key="1">
    <citation type="journal article" date="2020" name="Stud. Mycol.">
        <title>101 Dothideomycetes genomes: a test case for predicting lifestyles and emergence of pathogens.</title>
        <authorList>
            <person name="Haridas S."/>
            <person name="Albert R."/>
            <person name="Binder M."/>
            <person name="Bloem J."/>
            <person name="Labutti K."/>
            <person name="Salamov A."/>
            <person name="Andreopoulos B."/>
            <person name="Baker S."/>
            <person name="Barry K."/>
            <person name="Bills G."/>
            <person name="Bluhm B."/>
            <person name="Cannon C."/>
            <person name="Castanera R."/>
            <person name="Culley D."/>
            <person name="Daum C."/>
            <person name="Ezra D."/>
            <person name="Gonzalez J."/>
            <person name="Henrissat B."/>
            <person name="Kuo A."/>
            <person name="Liang C."/>
            <person name="Lipzen A."/>
            <person name="Lutzoni F."/>
            <person name="Magnuson J."/>
            <person name="Mondo S."/>
            <person name="Nolan M."/>
            <person name="Ohm R."/>
            <person name="Pangilinan J."/>
            <person name="Park H.-J."/>
            <person name="Ramirez L."/>
            <person name="Alfaro M."/>
            <person name="Sun H."/>
            <person name="Tritt A."/>
            <person name="Yoshinaga Y."/>
            <person name="Zwiers L.-H."/>
            <person name="Turgeon B."/>
            <person name="Goodwin S."/>
            <person name="Spatafora J."/>
            <person name="Crous P."/>
            <person name="Grigoriev I."/>
        </authorList>
    </citation>
    <scope>NUCLEOTIDE SEQUENCE</scope>
    <source>
        <strain evidence="2">CBS 121739</strain>
    </source>
</reference>
<evidence type="ECO:0000256" key="1">
    <source>
        <dbReference type="SAM" id="MobiDB-lite"/>
    </source>
</evidence>
<organism evidence="2 3">
    <name type="scientific">Pseudovirgaria hyperparasitica</name>
    <dbReference type="NCBI Taxonomy" id="470096"/>
    <lineage>
        <taxon>Eukaryota</taxon>
        <taxon>Fungi</taxon>
        <taxon>Dikarya</taxon>
        <taxon>Ascomycota</taxon>
        <taxon>Pezizomycotina</taxon>
        <taxon>Dothideomycetes</taxon>
        <taxon>Dothideomycetes incertae sedis</taxon>
        <taxon>Acrospermales</taxon>
        <taxon>Acrospermaceae</taxon>
        <taxon>Pseudovirgaria</taxon>
    </lineage>
</organism>
<name>A0A6A6WDI6_9PEZI</name>
<dbReference type="OrthoDB" id="4187154at2759"/>
<proteinExistence type="predicted"/>
<feature type="compositionally biased region" description="Low complexity" evidence="1">
    <location>
        <begin position="233"/>
        <end position="247"/>
    </location>
</feature>
<gene>
    <name evidence="2" type="ORF">EJ05DRAFT_304120</name>
</gene>
<accession>A0A6A6WDI6</accession>
<evidence type="ECO:0000313" key="3">
    <source>
        <dbReference type="Proteomes" id="UP000799437"/>
    </source>
</evidence>
<dbReference type="AlphaFoldDB" id="A0A6A6WDI6"/>
<dbReference type="GeneID" id="54481680"/>
<keyword evidence="3" id="KW-1185">Reference proteome</keyword>